<dbReference type="EC" id="3.2.2.-" evidence="5"/>
<dbReference type="HAMAP" id="MF_00527">
    <property type="entry name" value="3MGH"/>
    <property type="match status" value="1"/>
</dbReference>
<dbReference type="GO" id="GO:0003905">
    <property type="term" value="F:alkylbase DNA N-glycosylase activity"/>
    <property type="evidence" value="ECO:0007669"/>
    <property type="project" value="InterPro"/>
</dbReference>
<dbReference type="Proteomes" id="UP000178651">
    <property type="component" value="Unassembled WGS sequence"/>
</dbReference>
<dbReference type="CDD" id="cd00540">
    <property type="entry name" value="AAG"/>
    <property type="match status" value="1"/>
</dbReference>
<evidence type="ECO:0000256" key="3">
    <source>
        <dbReference type="ARBA" id="ARBA00022801"/>
    </source>
</evidence>
<reference evidence="6 7" key="1">
    <citation type="journal article" date="2016" name="Nat. Commun.">
        <title>Thousands of microbial genomes shed light on interconnected biogeochemical processes in an aquifer system.</title>
        <authorList>
            <person name="Anantharaman K."/>
            <person name="Brown C.T."/>
            <person name="Hug L.A."/>
            <person name="Sharon I."/>
            <person name="Castelle C.J."/>
            <person name="Probst A.J."/>
            <person name="Thomas B.C."/>
            <person name="Singh A."/>
            <person name="Wilkins M.J."/>
            <person name="Karaoz U."/>
            <person name="Brodie E.L."/>
            <person name="Williams K.H."/>
            <person name="Hubbard S.S."/>
            <person name="Banfield J.F."/>
        </authorList>
    </citation>
    <scope>NUCLEOTIDE SEQUENCE [LARGE SCALE GENOMIC DNA]</scope>
</reference>
<comment type="caution">
    <text evidence="6">The sequence shown here is derived from an EMBL/GenBank/DDBJ whole genome shotgun (WGS) entry which is preliminary data.</text>
</comment>
<dbReference type="InterPro" id="IPR003180">
    <property type="entry name" value="MPG"/>
</dbReference>
<evidence type="ECO:0000256" key="2">
    <source>
        <dbReference type="ARBA" id="ARBA00022763"/>
    </source>
</evidence>
<evidence type="ECO:0000256" key="4">
    <source>
        <dbReference type="ARBA" id="ARBA00023204"/>
    </source>
</evidence>
<dbReference type="EMBL" id="MHIU01000044">
    <property type="protein sequence ID" value="OGY57183.1"/>
    <property type="molecule type" value="Genomic_DNA"/>
</dbReference>
<keyword evidence="4 5" id="KW-0234">DNA repair</keyword>
<protein>
    <recommendedName>
        <fullName evidence="5">Putative 3-methyladenine DNA glycosylase</fullName>
        <ecNumber evidence="5">3.2.2.-</ecNumber>
    </recommendedName>
</protein>
<dbReference type="Pfam" id="PF02245">
    <property type="entry name" value="Pur_DNA_glyco"/>
    <property type="match status" value="1"/>
</dbReference>
<evidence type="ECO:0000256" key="5">
    <source>
        <dbReference type="HAMAP-Rule" id="MF_00527"/>
    </source>
</evidence>
<dbReference type="GO" id="GO:0006284">
    <property type="term" value="P:base-excision repair"/>
    <property type="evidence" value="ECO:0007669"/>
    <property type="project" value="InterPro"/>
</dbReference>
<evidence type="ECO:0000256" key="1">
    <source>
        <dbReference type="ARBA" id="ARBA00009232"/>
    </source>
</evidence>
<proteinExistence type="inferred from homology"/>
<gene>
    <name evidence="6" type="ORF">A3D47_01365</name>
</gene>
<comment type="similarity">
    <text evidence="1 5">Belongs to the DNA glycosylase MPG family.</text>
</comment>
<dbReference type="PANTHER" id="PTHR10429">
    <property type="entry name" value="DNA-3-METHYLADENINE GLYCOSYLASE"/>
    <property type="match status" value="1"/>
</dbReference>
<dbReference type="SUPFAM" id="SSF50486">
    <property type="entry name" value="FMT C-terminal domain-like"/>
    <property type="match status" value="1"/>
</dbReference>
<organism evidence="6 7">
    <name type="scientific">Candidatus Colwellbacteria bacterium RIFCSPHIGHO2_02_FULL_43_15</name>
    <dbReference type="NCBI Taxonomy" id="1797686"/>
    <lineage>
        <taxon>Bacteria</taxon>
        <taxon>Candidatus Colwelliibacteriota</taxon>
    </lineage>
</organism>
<sequence>MRKVLTKSFFNRPTLVVTEKLLGKFLVRRKGKKEESYMITEVEAYDGFKDKASHGSRGKNKRSEMMFGPPGYWFVYLTYGMYWMMNVVTGAKGYPAAVLIRGVSEISGPGKLTRNLKIDKKLNNKLISKKNGLWIEDRGVRIKKFKRTPRIGIDFAGPYWAKRKYRFLLVEVD</sequence>
<dbReference type="InterPro" id="IPR036995">
    <property type="entry name" value="MPG_sf"/>
</dbReference>
<keyword evidence="3 5" id="KW-0378">Hydrolase</keyword>
<dbReference type="InterPro" id="IPR011034">
    <property type="entry name" value="Formyl_transferase-like_C_sf"/>
</dbReference>
<keyword evidence="2 5" id="KW-0227">DNA damage</keyword>
<dbReference type="PANTHER" id="PTHR10429:SF0">
    <property type="entry name" value="DNA-3-METHYLADENINE GLYCOSYLASE"/>
    <property type="match status" value="1"/>
</dbReference>
<accession>A0A1G1YXW1</accession>
<dbReference type="GO" id="GO:0003677">
    <property type="term" value="F:DNA binding"/>
    <property type="evidence" value="ECO:0007669"/>
    <property type="project" value="InterPro"/>
</dbReference>
<dbReference type="AlphaFoldDB" id="A0A1G1YXW1"/>
<dbReference type="Gene3D" id="3.10.300.10">
    <property type="entry name" value="Methylpurine-DNA glycosylase (MPG)"/>
    <property type="match status" value="2"/>
</dbReference>
<evidence type="ECO:0000313" key="7">
    <source>
        <dbReference type="Proteomes" id="UP000178651"/>
    </source>
</evidence>
<name>A0A1G1YXW1_9BACT</name>
<evidence type="ECO:0000313" key="6">
    <source>
        <dbReference type="EMBL" id="OGY57183.1"/>
    </source>
</evidence>